<accession>A0ABQ2H0S6</accession>
<dbReference type="EMBL" id="BMNW01000009">
    <property type="protein sequence ID" value="GGM23620.1"/>
    <property type="molecule type" value="Genomic_DNA"/>
</dbReference>
<protein>
    <submittedName>
        <fullName evidence="1">Uncharacterized protein</fullName>
    </submittedName>
</protein>
<dbReference type="Proteomes" id="UP000616499">
    <property type="component" value="Unassembled WGS sequence"/>
</dbReference>
<name>A0ABQ2H0S6_9PSED</name>
<organism evidence="1 2">
    <name type="scientific">Pseudomonas asuensis</name>
    <dbReference type="NCBI Taxonomy" id="1825787"/>
    <lineage>
        <taxon>Bacteria</taxon>
        <taxon>Pseudomonadati</taxon>
        <taxon>Pseudomonadota</taxon>
        <taxon>Gammaproteobacteria</taxon>
        <taxon>Pseudomonadales</taxon>
        <taxon>Pseudomonadaceae</taxon>
        <taxon>Pseudomonas</taxon>
    </lineage>
</organism>
<reference evidence="2" key="1">
    <citation type="journal article" date="2019" name="Int. J. Syst. Evol. Microbiol.">
        <title>The Global Catalogue of Microorganisms (GCM) 10K type strain sequencing project: providing services to taxonomists for standard genome sequencing and annotation.</title>
        <authorList>
            <consortium name="The Broad Institute Genomics Platform"/>
            <consortium name="The Broad Institute Genome Sequencing Center for Infectious Disease"/>
            <person name="Wu L."/>
            <person name="Ma J."/>
        </authorList>
    </citation>
    <scope>NUCLEOTIDE SEQUENCE [LARGE SCALE GENOMIC DNA]</scope>
    <source>
        <strain evidence="2">JCM 13501</strain>
    </source>
</reference>
<sequence>MRWGYYQSIKWRVHIPKNAEYRVDREISRNEVDKLPKLFYRASYLCKKTIESYGDR</sequence>
<keyword evidence="2" id="KW-1185">Reference proteome</keyword>
<gene>
    <name evidence="1" type="ORF">GCM10009425_38120</name>
</gene>
<proteinExistence type="predicted"/>
<evidence type="ECO:0000313" key="2">
    <source>
        <dbReference type="Proteomes" id="UP000616499"/>
    </source>
</evidence>
<comment type="caution">
    <text evidence="1">The sequence shown here is derived from an EMBL/GenBank/DDBJ whole genome shotgun (WGS) entry which is preliminary data.</text>
</comment>
<evidence type="ECO:0000313" key="1">
    <source>
        <dbReference type="EMBL" id="GGM23620.1"/>
    </source>
</evidence>